<sequence>MPSSAAAAAWPSSWFPAAVTAISPMLPLLRSLCPALARFLPWPDTVVRGRRRI</sequence>
<protein>
    <submittedName>
        <fullName evidence="1">Uncharacterized protein</fullName>
    </submittedName>
</protein>
<reference evidence="1" key="1">
    <citation type="submission" date="2014-09" db="EMBL/GenBank/DDBJ databases">
        <authorList>
            <person name="Magalhaes I.L.F."/>
            <person name="Oliveira U."/>
            <person name="Santos F.R."/>
            <person name="Vidigal T.H.D.A."/>
            <person name="Brescovit A.D."/>
            <person name="Santos A.J."/>
        </authorList>
    </citation>
    <scope>NUCLEOTIDE SEQUENCE</scope>
    <source>
        <tissue evidence="1">Shoot tissue taken approximately 20 cm above the soil surface</tissue>
    </source>
</reference>
<reference evidence="1" key="2">
    <citation type="journal article" date="2015" name="Data Brief">
        <title>Shoot transcriptome of the giant reed, Arundo donax.</title>
        <authorList>
            <person name="Barrero R.A."/>
            <person name="Guerrero F.D."/>
            <person name="Moolhuijzen P."/>
            <person name="Goolsby J.A."/>
            <person name="Tidwell J."/>
            <person name="Bellgard S.E."/>
            <person name="Bellgard M.I."/>
        </authorList>
    </citation>
    <scope>NUCLEOTIDE SEQUENCE</scope>
    <source>
        <tissue evidence="1">Shoot tissue taken approximately 20 cm above the soil surface</tissue>
    </source>
</reference>
<proteinExistence type="predicted"/>
<accession>A0A0A9GJ83</accession>
<organism evidence="1">
    <name type="scientific">Arundo donax</name>
    <name type="common">Giant reed</name>
    <name type="synonym">Donax arundinaceus</name>
    <dbReference type="NCBI Taxonomy" id="35708"/>
    <lineage>
        <taxon>Eukaryota</taxon>
        <taxon>Viridiplantae</taxon>
        <taxon>Streptophyta</taxon>
        <taxon>Embryophyta</taxon>
        <taxon>Tracheophyta</taxon>
        <taxon>Spermatophyta</taxon>
        <taxon>Magnoliopsida</taxon>
        <taxon>Liliopsida</taxon>
        <taxon>Poales</taxon>
        <taxon>Poaceae</taxon>
        <taxon>PACMAD clade</taxon>
        <taxon>Arundinoideae</taxon>
        <taxon>Arundineae</taxon>
        <taxon>Arundo</taxon>
    </lineage>
</organism>
<dbReference type="EMBL" id="GBRH01177153">
    <property type="protein sequence ID" value="JAE20743.1"/>
    <property type="molecule type" value="Transcribed_RNA"/>
</dbReference>
<dbReference type="AlphaFoldDB" id="A0A0A9GJ83"/>
<evidence type="ECO:0000313" key="1">
    <source>
        <dbReference type="EMBL" id="JAE20743.1"/>
    </source>
</evidence>
<name>A0A0A9GJ83_ARUDO</name>